<feature type="compositionally biased region" description="Low complexity" evidence="1">
    <location>
        <begin position="410"/>
        <end position="422"/>
    </location>
</feature>
<feature type="region of interest" description="Disordered" evidence="1">
    <location>
        <begin position="388"/>
        <end position="472"/>
    </location>
</feature>
<reference evidence="2 3" key="1">
    <citation type="journal article" date="2011" name="Proc. Natl. Acad. Sci. U.S.A.">
        <title>Evolutionary erosion of yeast sex chromosomes by mating-type switching accidents.</title>
        <authorList>
            <person name="Gordon J.L."/>
            <person name="Armisen D."/>
            <person name="Proux-Wera E."/>
            <person name="Oheigeartaigh S.S."/>
            <person name="Byrne K.P."/>
            <person name="Wolfe K.H."/>
        </authorList>
    </citation>
    <scope>NUCLEOTIDE SEQUENCE [LARGE SCALE GENOMIC DNA]</scope>
    <source>
        <strain evidence="3">ATCC MYA-139 / BCRC 22969 / CBS 8797 / CCRC 22969 / KCTC 17520 / NBRC 10181 / NCYC 3082</strain>
    </source>
</reference>
<protein>
    <submittedName>
        <fullName evidence="2">Uncharacterized protein</fullName>
    </submittedName>
</protein>
<evidence type="ECO:0000313" key="3">
    <source>
        <dbReference type="Proteomes" id="UP000006310"/>
    </source>
</evidence>
<dbReference type="eggNOG" id="ENOG502QUAB">
    <property type="taxonomic scope" value="Eukaryota"/>
</dbReference>
<dbReference type="PANTHER" id="PTHR37283">
    <property type="entry name" value="PH DOMAIN-CONTAINING PROTEIN YHR131C"/>
    <property type="match status" value="1"/>
</dbReference>
<feature type="region of interest" description="Disordered" evidence="1">
    <location>
        <begin position="341"/>
        <end position="363"/>
    </location>
</feature>
<dbReference type="KEGG" id="kng:KNAG_0F01540"/>
<dbReference type="HOGENOM" id="CLU_012105_0_0_1"/>
<feature type="compositionally biased region" description="Acidic residues" evidence="1">
    <location>
        <begin position="428"/>
        <end position="465"/>
    </location>
</feature>
<evidence type="ECO:0000256" key="1">
    <source>
        <dbReference type="SAM" id="MobiDB-lite"/>
    </source>
</evidence>
<feature type="compositionally biased region" description="Basic residues" evidence="1">
    <location>
        <begin position="341"/>
        <end position="358"/>
    </location>
</feature>
<organism evidence="2 3">
    <name type="scientific">Huiozyma naganishii (strain ATCC MYA-139 / BCRC 22969 / CBS 8797 / KCTC 17520 / NBRC 10181 / NCYC 3082 / Yp74L-3)</name>
    <name type="common">Yeast</name>
    <name type="synonym">Kazachstania naganishii</name>
    <dbReference type="NCBI Taxonomy" id="1071383"/>
    <lineage>
        <taxon>Eukaryota</taxon>
        <taxon>Fungi</taxon>
        <taxon>Dikarya</taxon>
        <taxon>Ascomycota</taxon>
        <taxon>Saccharomycotina</taxon>
        <taxon>Saccharomycetes</taxon>
        <taxon>Saccharomycetales</taxon>
        <taxon>Saccharomycetaceae</taxon>
        <taxon>Huiozyma</taxon>
    </lineage>
</organism>
<dbReference type="GeneID" id="34526537"/>
<gene>
    <name evidence="2" type="primary">KNAG0F01540</name>
    <name evidence="2" type="ordered locus">KNAG_0F01540</name>
</gene>
<accession>J7RZY7</accession>
<feature type="region of interest" description="Disordered" evidence="1">
    <location>
        <begin position="48"/>
        <end position="72"/>
    </location>
</feature>
<proteinExistence type="predicted"/>
<dbReference type="AlphaFoldDB" id="J7RZY7"/>
<reference evidence="3" key="2">
    <citation type="submission" date="2012-08" db="EMBL/GenBank/DDBJ databases">
        <title>Genome sequence of Kazachstania naganishii.</title>
        <authorList>
            <person name="Gordon J.L."/>
            <person name="Armisen D."/>
            <person name="Proux-Wera E."/>
            <person name="OhEigeartaigh S.S."/>
            <person name="Byrne K.P."/>
            <person name="Wolfe K.H."/>
        </authorList>
    </citation>
    <scope>NUCLEOTIDE SEQUENCE [LARGE SCALE GENOMIC DNA]</scope>
    <source>
        <strain evidence="3">ATCC MYA-139 / BCRC 22969 / CBS 8797 / CCRC 22969 / KCTC 17520 / NBRC 10181 / NCYC 3082</strain>
    </source>
</reference>
<dbReference type="RefSeq" id="XP_022465068.1">
    <property type="nucleotide sequence ID" value="XM_022608588.1"/>
</dbReference>
<dbReference type="EMBL" id="HE978319">
    <property type="protein sequence ID" value="CCK70822.1"/>
    <property type="molecule type" value="Genomic_DNA"/>
</dbReference>
<name>J7RZY7_HUIN7</name>
<dbReference type="OrthoDB" id="5865767at2759"/>
<sequence length="587" mass="67484">MGRDLSVSMVTTECDVLSPRGRGASVNSVQSGISSILFDSNETDRSWDLGGVDTNDTTVTSLEGDDDEDGQGKGRFLRQDYCGKFQFLQFVDPFPVHPPKYGEVNPGRRVRFPVFEGAASLAGNQPPEYTPAVRQWAVVSLRVEFESPAMPCVAFQNKIWRNFIMEINSTQLNLYHIDPKLTEFIDGYSPGLAPNNVFSPRRQAHSLLPHEYVLLREKIEQGLDTYLDSAFLYRSFSLQFAKVGLPLDFQWREHLDHVNDGRLVELSDVPDEKTMIKMLRQEDFKHLRMRVEGQQFLVKFEDVDTMLAWNVFLDMGINVSLDLEIREFPLYRIVPRRSGRRARRDRSSVRRTKNKPHSHTQTVTVVDECDQNKVVSKLKQFFLGSAPVPTHRRGFVPQPPETRSDGTTPSKSSRSLSSSAASQHERNNEEEEEDDDDDDDDDDDTRNDEDEEMEMENEDNDDEPFGSDVSANFDVKGKWDPLKTTLTRERYLIHSLRCIKPFYQRKSWNDRVVVREAPAPDYQTNNLPIFYDSNTETYAVDSLMMPKSKKVSYNVQNHYVETFLLEKTTKMTPCYDLLVKSWDGSIC</sequence>
<evidence type="ECO:0000313" key="2">
    <source>
        <dbReference type="EMBL" id="CCK70822.1"/>
    </source>
</evidence>
<dbReference type="PANTHER" id="PTHR37283:SF1">
    <property type="entry name" value="PH DOMAIN-CONTAINING PROTEIN YHR131C"/>
    <property type="match status" value="1"/>
</dbReference>
<dbReference type="STRING" id="1071383.J7RZY7"/>
<dbReference type="Proteomes" id="UP000006310">
    <property type="component" value="Chromosome 6"/>
</dbReference>
<keyword evidence="3" id="KW-1185">Reference proteome</keyword>